<comment type="cofactor">
    <cofactor evidence="1">
        <name>FAD</name>
        <dbReference type="ChEBI" id="CHEBI:57692"/>
    </cofactor>
</comment>
<keyword evidence="3" id="KW-0274">FAD</keyword>
<dbReference type="SUPFAM" id="SSF46548">
    <property type="entry name" value="alpha-helical ferredoxin"/>
    <property type="match status" value="1"/>
</dbReference>
<dbReference type="InterPro" id="IPR017896">
    <property type="entry name" value="4Fe4S_Fe-S-bd"/>
</dbReference>
<dbReference type="InterPro" id="IPR036318">
    <property type="entry name" value="FAD-bd_PCMH-like_sf"/>
</dbReference>
<dbReference type="InterPro" id="IPR016164">
    <property type="entry name" value="FAD-linked_Oxase-like_C"/>
</dbReference>
<organism evidence="6">
    <name type="scientific">marine metagenome</name>
    <dbReference type="NCBI Taxonomy" id="408172"/>
    <lineage>
        <taxon>unclassified sequences</taxon>
        <taxon>metagenomes</taxon>
        <taxon>ecological metagenomes</taxon>
    </lineage>
</organism>
<evidence type="ECO:0000256" key="4">
    <source>
        <dbReference type="ARBA" id="ARBA00023002"/>
    </source>
</evidence>
<dbReference type="InterPro" id="IPR017900">
    <property type="entry name" value="4Fe4S_Fe_S_CS"/>
</dbReference>
<dbReference type="InterPro" id="IPR004113">
    <property type="entry name" value="FAD-bd_oxidored_4_C"/>
</dbReference>
<evidence type="ECO:0000256" key="1">
    <source>
        <dbReference type="ARBA" id="ARBA00001974"/>
    </source>
</evidence>
<dbReference type="PANTHER" id="PTHR11748:SF111">
    <property type="entry name" value="D-LACTATE DEHYDROGENASE, MITOCHONDRIAL-RELATED"/>
    <property type="match status" value="1"/>
</dbReference>
<proteinExistence type="predicted"/>
<accession>A0A381XM77</accession>
<dbReference type="InterPro" id="IPR004017">
    <property type="entry name" value="Cys_rich_dom"/>
</dbReference>
<dbReference type="EMBL" id="UINC01015525">
    <property type="protein sequence ID" value="SVA65307.1"/>
    <property type="molecule type" value="Genomic_DNA"/>
</dbReference>
<name>A0A381XM77_9ZZZZ</name>
<feature type="non-terminal residue" evidence="6">
    <location>
        <position position="1"/>
    </location>
</feature>
<feature type="domain" description="4Fe-4S ferredoxin-type" evidence="5">
    <location>
        <begin position="357"/>
        <end position="388"/>
    </location>
</feature>
<evidence type="ECO:0000259" key="5">
    <source>
        <dbReference type="PROSITE" id="PS51379"/>
    </source>
</evidence>
<protein>
    <recommendedName>
        <fullName evidence="5">4Fe-4S ferredoxin-type domain-containing protein</fullName>
    </recommendedName>
</protein>
<evidence type="ECO:0000313" key="6">
    <source>
        <dbReference type="EMBL" id="SVA65307.1"/>
    </source>
</evidence>
<gene>
    <name evidence="6" type="ORF">METZ01_LOCUS118161</name>
</gene>
<sequence length="749" mass="84084">NGYNTSKPGEKENFLQNEPDLATGLLKIKTEIESNSSWMRKIREKYRIKNTIGYSMNSFLDYNHPLDIFSHLLVGAEGTLAFIANVTLKTIPDPPEKGTGLLLFNSPESAGNCVPFFKSMGASAIEFLDDESLRTAQHFENPPYDPNRVENDVTGLLIEYQDDSQNEIDRLIKESKEFSQKESSVISMKLVTDQQDRETIWKIRKGLYPTLGSLRKTGTSIITEDIAVDAENLAQAIRGLKNIFQKREFQDGVIFGHAKDGNLHFITSVDLDDKIGVRNYEGMMRDLSDMTLTQFNGSLKAEHGTGRNMAAFVETEWGGPLYEIMWKVKSLTDPLNIMNPDVLLSRNKQIHMNDLKPMPTVHDEVDQCIECGFCERICPSRGLTLTPRQRIAVMRESKLQTISKSDMDKFNYAVNETCATDGLCEMECPVNINTGTMVKSLRCNPNSKFVIVKILKNNFKIAVSFIRFGLRIGQFFEKIFGSTFLWKFTRSINSIFKTTLPTWPKYGIKIAKTFNPVSSPSAHPDYIVFPSCASRVLAADQTGTSASEYLTKIATNADIKIKYLDGFSEFCCGMAFDSRGHKSIGEDMRMKLMNRLRNESEMGRIPIVLDMSPCTQFVQQDPSDLTILDSVQFIQRIKNQLEIEQSSESIFVHPVCSSQKMGTAHDLTKLANMCSKSVETTLEPFCCGTGGDRSIRFPELPQNAVNQLMDKIISTKGVTSSRTCELGLQESTGIAFSSIEALVYDAIKK</sequence>
<evidence type="ECO:0000256" key="3">
    <source>
        <dbReference type="ARBA" id="ARBA00022827"/>
    </source>
</evidence>
<dbReference type="Pfam" id="PF13183">
    <property type="entry name" value="Fer4_8"/>
    <property type="match status" value="1"/>
</dbReference>
<dbReference type="Pfam" id="PF02754">
    <property type="entry name" value="CCG"/>
    <property type="match status" value="1"/>
</dbReference>
<dbReference type="Gene3D" id="1.10.1060.10">
    <property type="entry name" value="Alpha-helical ferredoxin"/>
    <property type="match status" value="1"/>
</dbReference>
<dbReference type="GO" id="GO:0004458">
    <property type="term" value="F:D-lactate dehydrogenase (cytochrome) activity"/>
    <property type="evidence" value="ECO:0007669"/>
    <property type="project" value="TreeGrafter"/>
</dbReference>
<evidence type="ECO:0000256" key="2">
    <source>
        <dbReference type="ARBA" id="ARBA00022630"/>
    </source>
</evidence>
<reference evidence="6" key="1">
    <citation type="submission" date="2018-05" db="EMBL/GenBank/DDBJ databases">
        <authorList>
            <person name="Lanie J.A."/>
            <person name="Ng W.-L."/>
            <person name="Kazmierczak K.M."/>
            <person name="Andrzejewski T.M."/>
            <person name="Davidsen T.M."/>
            <person name="Wayne K.J."/>
            <person name="Tettelin H."/>
            <person name="Glass J.I."/>
            <person name="Rusch D."/>
            <person name="Podicherti R."/>
            <person name="Tsui H.-C.T."/>
            <person name="Winkler M.E."/>
        </authorList>
    </citation>
    <scope>NUCLEOTIDE SEQUENCE</scope>
</reference>
<dbReference type="GO" id="GO:0008720">
    <property type="term" value="F:D-lactate dehydrogenase (NAD+) activity"/>
    <property type="evidence" value="ECO:0007669"/>
    <property type="project" value="TreeGrafter"/>
</dbReference>
<dbReference type="PROSITE" id="PS51379">
    <property type="entry name" value="4FE4S_FER_2"/>
    <property type="match status" value="1"/>
</dbReference>
<dbReference type="Pfam" id="PF02913">
    <property type="entry name" value="FAD-oxidase_C"/>
    <property type="match status" value="1"/>
</dbReference>
<dbReference type="AlphaFoldDB" id="A0A381XM77"/>
<dbReference type="PROSITE" id="PS00198">
    <property type="entry name" value="4FE4S_FER_1"/>
    <property type="match status" value="1"/>
</dbReference>
<dbReference type="GO" id="GO:0050660">
    <property type="term" value="F:flavin adenine dinucleotide binding"/>
    <property type="evidence" value="ECO:0007669"/>
    <property type="project" value="InterPro"/>
</dbReference>
<dbReference type="InterPro" id="IPR009051">
    <property type="entry name" value="Helical_ferredxn"/>
</dbReference>
<keyword evidence="4" id="KW-0560">Oxidoreductase</keyword>
<dbReference type="Gene3D" id="3.30.70.2740">
    <property type="match status" value="1"/>
</dbReference>
<dbReference type="SUPFAM" id="SSF56176">
    <property type="entry name" value="FAD-binding/transporter-associated domain-like"/>
    <property type="match status" value="1"/>
</dbReference>
<dbReference type="SUPFAM" id="SSF55103">
    <property type="entry name" value="FAD-linked oxidases, C-terminal domain"/>
    <property type="match status" value="1"/>
</dbReference>
<dbReference type="GO" id="GO:1903457">
    <property type="term" value="P:lactate catabolic process"/>
    <property type="evidence" value="ECO:0007669"/>
    <property type="project" value="TreeGrafter"/>
</dbReference>
<dbReference type="PANTHER" id="PTHR11748">
    <property type="entry name" value="D-LACTATE DEHYDROGENASE"/>
    <property type="match status" value="1"/>
</dbReference>
<dbReference type="GO" id="GO:0051536">
    <property type="term" value="F:iron-sulfur cluster binding"/>
    <property type="evidence" value="ECO:0007669"/>
    <property type="project" value="InterPro"/>
</dbReference>
<keyword evidence="2" id="KW-0285">Flavoprotein</keyword>